<dbReference type="RefSeq" id="XP_003027452.1">
    <property type="nucleotide sequence ID" value="XM_003027406.1"/>
</dbReference>
<gene>
    <name evidence="3" type="ORF">SCHCODRAFT_237683</name>
</gene>
<organism evidence="4">
    <name type="scientific">Schizophyllum commune (strain H4-8 / FGSC 9210)</name>
    <name type="common">Split gill fungus</name>
    <dbReference type="NCBI Taxonomy" id="578458"/>
    <lineage>
        <taxon>Eukaryota</taxon>
        <taxon>Fungi</taxon>
        <taxon>Dikarya</taxon>
        <taxon>Basidiomycota</taxon>
        <taxon>Agaricomycotina</taxon>
        <taxon>Agaricomycetes</taxon>
        <taxon>Agaricomycetidae</taxon>
        <taxon>Agaricales</taxon>
        <taxon>Schizophyllaceae</taxon>
        <taxon>Schizophyllum</taxon>
    </lineage>
</organism>
<proteinExistence type="predicted"/>
<dbReference type="Pfam" id="PF13391">
    <property type="entry name" value="HNH_2"/>
    <property type="match status" value="1"/>
</dbReference>
<evidence type="ECO:0000259" key="2">
    <source>
        <dbReference type="Pfam" id="PF13391"/>
    </source>
</evidence>
<feature type="domain" description="HNH nuclease" evidence="2">
    <location>
        <begin position="129"/>
        <end position="196"/>
    </location>
</feature>
<dbReference type="InParanoid" id="D8QGT5"/>
<protein>
    <recommendedName>
        <fullName evidence="2">HNH nuclease domain-containing protein</fullName>
    </recommendedName>
</protein>
<feature type="compositionally biased region" description="Low complexity" evidence="1">
    <location>
        <begin position="66"/>
        <end position="81"/>
    </location>
</feature>
<dbReference type="InterPro" id="IPR003615">
    <property type="entry name" value="HNH_nuc"/>
</dbReference>
<sequence>MRSVASRRTADAGQSSPRKSSGTASRTTSKRTSAHLAAQRQQRVENQRTGIRKSTRLAAREAQVNSASTSSSASTDSEYSAPRTPKRNAYKAVREARIGHITPQYRITSEDSRPHARDVAAVAPTGSRCAGSGKSKENKTVQVSHIVDRATPAEELKEFEKASGVLSESINLDQRLNLVLLSSEIHIPFDNRLLIIIPTRPDLEKLYVALNKKVVIGWTGEKAPRKNKAGFIHHEEIFPFLSLGRDCRMIPLLNWADAPIVIIKHLPDGTTKERTIRRPFTTPTGRPQLPLAKLHGGPHFFSFKAYKTLTHKDLANKDVVPAYAKEDVRLVMKIGRIMDGIDAPEVA</sequence>
<feature type="region of interest" description="Disordered" evidence="1">
    <location>
        <begin position="1"/>
        <end position="88"/>
    </location>
</feature>
<dbReference type="EMBL" id="GL377312">
    <property type="protein sequence ID" value="EFI92549.1"/>
    <property type="molecule type" value="Genomic_DNA"/>
</dbReference>
<keyword evidence="4" id="KW-1185">Reference proteome</keyword>
<dbReference type="GeneID" id="9597878"/>
<dbReference type="AlphaFoldDB" id="D8QGT5"/>
<dbReference type="eggNOG" id="ENOG502RBMK">
    <property type="taxonomic scope" value="Eukaryota"/>
</dbReference>
<evidence type="ECO:0000256" key="1">
    <source>
        <dbReference type="SAM" id="MobiDB-lite"/>
    </source>
</evidence>
<evidence type="ECO:0000313" key="4">
    <source>
        <dbReference type="Proteomes" id="UP000007431"/>
    </source>
</evidence>
<name>D8QGT5_SCHCM</name>
<dbReference type="KEGG" id="scm:SCHCO_02516922"/>
<reference evidence="3 4" key="1">
    <citation type="journal article" date="2010" name="Nat. Biotechnol.">
        <title>Genome sequence of the model mushroom Schizophyllum commune.</title>
        <authorList>
            <person name="Ohm R.A."/>
            <person name="de Jong J.F."/>
            <person name="Lugones L.G."/>
            <person name="Aerts A."/>
            <person name="Kothe E."/>
            <person name="Stajich J.E."/>
            <person name="de Vries R.P."/>
            <person name="Record E."/>
            <person name="Levasseur A."/>
            <person name="Baker S.E."/>
            <person name="Bartholomew K.A."/>
            <person name="Coutinho P.M."/>
            <person name="Erdmann S."/>
            <person name="Fowler T.J."/>
            <person name="Gathman A.C."/>
            <person name="Lombard V."/>
            <person name="Henrissat B."/>
            <person name="Knabe N."/>
            <person name="Kuees U."/>
            <person name="Lilly W.W."/>
            <person name="Lindquist E."/>
            <person name="Lucas S."/>
            <person name="Magnuson J.K."/>
            <person name="Piumi F."/>
            <person name="Raudaskoski M."/>
            <person name="Salamov A."/>
            <person name="Schmutz J."/>
            <person name="Schwarze F.W.M.R."/>
            <person name="vanKuyk P.A."/>
            <person name="Horton J.S."/>
            <person name="Grigoriev I.V."/>
            <person name="Woesten H.A.B."/>
        </authorList>
    </citation>
    <scope>NUCLEOTIDE SEQUENCE [LARGE SCALE GENOMIC DNA]</scope>
    <source>
        <strain evidence="4">H4-8 / FGSC 9210</strain>
    </source>
</reference>
<dbReference type="Proteomes" id="UP000007431">
    <property type="component" value="Unassembled WGS sequence"/>
</dbReference>
<evidence type="ECO:0000313" key="3">
    <source>
        <dbReference type="EMBL" id="EFI92549.1"/>
    </source>
</evidence>
<dbReference type="HOGENOM" id="CLU_771967_0_0_1"/>
<dbReference type="OrthoDB" id="3133596at2759"/>
<dbReference type="STRING" id="578458.D8QGT5"/>
<accession>D8QGT5</accession>
<feature type="compositionally biased region" description="Low complexity" evidence="1">
    <location>
        <begin position="18"/>
        <end position="27"/>
    </location>
</feature>
<dbReference type="VEuPathDB" id="FungiDB:SCHCODRAFT_02516922"/>